<dbReference type="RefSeq" id="WP_152217628.1">
    <property type="nucleotide sequence ID" value="NZ_WESC01000023.1"/>
</dbReference>
<gene>
    <name evidence="1" type="ORF">F2P47_17200</name>
</gene>
<reference evidence="1 2" key="1">
    <citation type="submission" date="2019-09" db="EMBL/GenBank/DDBJ databases">
        <title>Parvibaculum sedimenti sp. nov., isolated from sediment.</title>
        <authorList>
            <person name="Wang Y."/>
        </authorList>
    </citation>
    <scope>NUCLEOTIDE SEQUENCE [LARGE SCALE GENOMIC DNA]</scope>
    <source>
        <strain evidence="1 2">HXT-9</strain>
    </source>
</reference>
<organism evidence="1 2">
    <name type="scientific">Parvibaculum sedimenti</name>
    <dbReference type="NCBI Taxonomy" id="2608632"/>
    <lineage>
        <taxon>Bacteria</taxon>
        <taxon>Pseudomonadati</taxon>
        <taxon>Pseudomonadota</taxon>
        <taxon>Alphaproteobacteria</taxon>
        <taxon>Hyphomicrobiales</taxon>
        <taxon>Parvibaculaceae</taxon>
        <taxon>Parvibaculum</taxon>
    </lineage>
</organism>
<protein>
    <recommendedName>
        <fullName evidence="3">Nucleoside-diphosphate sugar epimerase</fullName>
    </recommendedName>
</protein>
<dbReference type="PANTHER" id="PTHR33986:SF15">
    <property type="entry name" value="MITOCHONDRIAL FISSION PROTEIN ELM1"/>
    <property type="match status" value="1"/>
</dbReference>
<dbReference type="Proteomes" id="UP000468901">
    <property type="component" value="Unassembled WGS sequence"/>
</dbReference>
<evidence type="ECO:0008006" key="3">
    <source>
        <dbReference type="Google" id="ProtNLM"/>
    </source>
</evidence>
<evidence type="ECO:0000313" key="1">
    <source>
        <dbReference type="EMBL" id="KAB7738443.1"/>
    </source>
</evidence>
<name>A0A6N6VIV2_9HYPH</name>
<dbReference type="AlphaFoldDB" id="A0A6N6VIV2"/>
<sequence>MTESPSSSASKPRTAWILTNGMAGFEVQALGVSEALGLEPEVKRVKPGAPHRWIAPWGPAAPAEGVAPPWPDLLIASGRQSIPYVRMIRRRSGGKTFVAILQDPKVSPKQFDFVWAPAHDRLDGDNVLATLTSPHRLTREKLDAEAARIAPRIAHLPRPRVAVLLGGTNAVYTFSEETAKRVGAQLAGLADHFHAGLMVTPSRRTGETQSRIIRDCLKDKPAIMWDGTGDNPYFGFLGSADAIVVTCDSVNMVGEAASTGKPVYVIELEGGSAKFRRFLDGMYAHGAARPFVGQLESWGYEPLNATHEIAEAIARAYAARN</sequence>
<evidence type="ECO:0000313" key="2">
    <source>
        <dbReference type="Proteomes" id="UP000468901"/>
    </source>
</evidence>
<proteinExistence type="predicted"/>
<dbReference type="Pfam" id="PF06258">
    <property type="entry name" value="Mito_fiss_Elm1"/>
    <property type="match status" value="1"/>
</dbReference>
<dbReference type="PANTHER" id="PTHR33986">
    <property type="entry name" value="OS02G0535700 PROTEIN"/>
    <property type="match status" value="1"/>
</dbReference>
<accession>A0A6N6VIV2</accession>
<keyword evidence="2" id="KW-1185">Reference proteome</keyword>
<comment type="caution">
    <text evidence="1">The sequence shown here is derived from an EMBL/GenBank/DDBJ whole genome shotgun (WGS) entry which is preliminary data.</text>
</comment>
<dbReference type="InterPro" id="IPR009367">
    <property type="entry name" value="Elm1-like"/>
</dbReference>
<dbReference type="EMBL" id="WESC01000023">
    <property type="protein sequence ID" value="KAB7738443.1"/>
    <property type="molecule type" value="Genomic_DNA"/>
</dbReference>